<proteinExistence type="predicted"/>
<protein>
    <recommendedName>
        <fullName evidence="3">Type 4 fimbrial biogenesis protein PilX N-terminal domain-containing protein</fullName>
    </recommendedName>
</protein>
<evidence type="ECO:0000313" key="1">
    <source>
        <dbReference type="EMBL" id="MCQ4841019.1"/>
    </source>
</evidence>
<evidence type="ECO:0000313" key="2">
    <source>
        <dbReference type="Proteomes" id="UP001524473"/>
    </source>
</evidence>
<dbReference type="EMBL" id="JANFZH010000035">
    <property type="protein sequence ID" value="MCQ4841019.1"/>
    <property type="molecule type" value="Genomic_DNA"/>
</dbReference>
<keyword evidence="2" id="KW-1185">Reference proteome</keyword>
<gene>
    <name evidence="1" type="ORF">NE695_13975</name>
</gene>
<dbReference type="RefSeq" id="WP_256192200.1">
    <property type="nucleotide sequence ID" value="NZ_CAJKKG010000016.1"/>
</dbReference>
<reference evidence="1 2" key="1">
    <citation type="submission" date="2022-06" db="EMBL/GenBank/DDBJ databases">
        <title>Isolation of gut microbiota from human fecal samples.</title>
        <authorList>
            <person name="Pamer E.G."/>
            <person name="Barat B."/>
            <person name="Waligurski E."/>
            <person name="Medina S."/>
            <person name="Paddock L."/>
            <person name="Mostad J."/>
        </authorList>
    </citation>
    <scope>NUCLEOTIDE SEQUENCE [LARGE SCALE GENOMIC DNA]</scope>
    <source>
        <strain evidence="1 2">DFI.9.73</strain>
    </source>
</reference>
<sequence length="188" mass="21097">MVRKMKKLRERSGAAMIAVLCILAIFLTLCLSMLLTASVLMQNAENRRYEEQCRISAVTMSKELERALCTPSEEDKSNGIYKYIQENLKTNSAGSWPYLNSDELGHGENSAGIYREFTLADSDLAGGPGTVSLKMYWEWERDADLGDIVLHMDVTVRKNRSSHTIKSIYGLDDHGGVGEYGWTFEGRS</sequence>
<name>A0ABT1S245_9FIRM</name>
<accession>A0ABT1S245</accession>
<dbReference type="Proteomes" id="UP001524473">
    <property type="component" value="Unassembled WGS sequence"/>
</dbReference>
<evidence type="ECO:0008006" key="3">
    <source>
        <dbReference type="Google" id="ProtNLM"/>
    </source>
</evidence>
<comment type="caution">
    <text evidence="1">The sequence shown here is derived from an EMBL/GenBank/DDBJ whole genome shotgun (WGS) entry which is preliminary data.</text>
</comment>
<organism evidence="1 2">
    <name type="scientific">Neglectibacter timonensis</name>
    <dbReference type="NCBI Taxonomy" id="1776382"/>
    <lineage>
        <taxon>Bacteria</taxon>
        <taxon>Bacillati</taxon>
        <taxon>Bacillota</taxon>
        <taxon>Clostridia</taxon>
        <taxon>Eubacteriales</taxon>
        <taxon>Oscillospiraceae</taxon>
        <taxon>Neglectibacter</taxon>
    </lineage>
</organism>